<dbReference type="Pfam" id="PF02705">
    <property type="entry name" value="K_trans"/>
    <property type="match status" value="1"/>
</dbReference>
<evidence type="ECO:0000313" key="4">
    <source>
        <dbReference type="EMBL" id="KAF6176784.1"/>
    </source>
</evidence>
<feature type="non-terminal residue" evidence="4">
    <location>
        <position position="1"/>
    </location>
</feature>
<proteinExistence type="inferred from homology"/>
<dbReference type="GO" id="GO:0015079">
    <property type="term" value="F:potassium ion transmembrane transporter activity"/>
    <property type="evidence" value="ECO:0007669"/>
    <property type="project" value="InterPro"/>
</dbReference>
<reference evidence="4 5" key="1">
    <citation type="journal article" date="2020" name="IScience">
        <title>Genome Sequencing of the Endangered Kingdonia uniflora (Circaeasteraceae, Ranunculales) Reveals Potential Mechanisms of Evolutionary Specialization.</title>
        <authorList>
            <person name="Sun Y."/>
            <person name="Deng T."/>
            <person name="Zhang A."/>
            <person name="Moore M.J."/>
            <person name="Landis J.B."/>
            <person name="Lin N."/>
            <person name="Zhang H."/>
            <person name="Zhang X."/>
            <person name="Huang J."/>
            <person name="Zhang X."/>
            <person name="Sun H."/>
            <person name="Wang H."/>
        </authorList>
    </citation>
    <scope>NUCLEOTIDE SEQUENCE [LARGE SCALE GENOMIC DNA]</scope>
    <source>
        <strain evidence="4">TB1705</strain>
        <tissue evidence="4">Leaf</tissue>
    </source>
</reference>
<keyword evidence="2" id="KW-0472">Membrane</keyword>
<keyword evidence="2" id="KW-0812">Transmembrane</keyword>
<evidence type="ECO:0000256" key="1">
    <source>
        <dbReference type="ARBA" id="ARBA00008440"/>
    </source>
</evidence>
<name>A0A7J7PCB8_9MAGN</name>
<dbReference type="GO" id="GO:0016020">
    <property type="term" value="C:membrane"/>
    <property type="evidence" value="ECO:0007669"/>
    <property type="project" value="InterPro"/>
</dbReference>
<dbReference type="InterPro" id="IPR053951">
    <property type="entry name" value="K_trans_N"/>
</dbReference>
<keyword evidence="2" id="KW-1133">Transmembrane helix</keyword>
<evidence type="ECO:0000259" key="3">
    <source>
        <dbReference type="Pfam" id="PF02705"/>
    </source>
</evidence>
<protein>
    <recommendedName>
        <fullName evidence="3">K+ potassium transporter integral membrane domain-containing protein</fullName>
    </recommendedName>
</protein>
<accession>A0A7J7PCB8</accession>
<comment type="similarity">
    <text evidence="1">Belongs to the HAK/KUP transporter (TC 2.A.72.3) family.</text>
</comment>
<keyword evidence="5" id="KW-1185">Reference proteome</keyword>
<dbReference type="AlphaFoldDB" id="A0A7J7PCB8"/>
<feature type="domain" description="K+ potassium transporter integral membrane" evidence="3">
    <location>
        <begin position="2"/>
        <end position="74"/>
    </location>
</feature>
<dbReference type="PANTHER" id="PTHR30540:SF94">
    <property type="entry name" value="POTASSIUM TRANSPORTER 5"/>
    <property type="match status" value="1"/>
</dbReference>
<dbReference type="EMBL" id="JACGCM010000045">
    <property type="protein sequence ID" value="KAF6176784.1"/>
    <property type="molecule type" value="Genomic_DNA"/>
</dbReference>
<comment type="caution">
    <text evidence="4">The sequence shown here is derived from an EMBL/GenBank/DDBJ whole genome shotgun (WGS) entry which is preliminary data.</text>
</comment>
<dbReference type="OrthoDB" id="1935093at2759"/>
<dbReference type="InterPro" id="IPR003855">
    <property type="entry name" value="K+_transporter"/>
</dbReference>
<dbReference type="PANTHER" id="PTHR30540">
    <property type="entry name" value="OSMOTIC STRESS POTASSIUM TRANSPORTER"/>
    <property type="match status" value="1"/>
</dbReference>
<evidence type="ECO:0000256" key="2">
    <source>
        <dbReference type="SAM" id="Phobius"/>
    </source>
</evidence>
<gene>
    <name evidence="4" type="ORF">GIB67_020506</name>
</gene>
<organism evidence="4 5">
    <name type="scientific">Kingdonia uniflora</name>
    <dbReference type="NCBI Taxonomy" id="39325"/>
    <lineage>
        <taxon>Eukaryota</taxon>
        <taxon>Viridiplantae</taxon>
        <taxon>Streptophyta</taxon>
        <taxon>Embryophyta</taxon>
        <taxon>Tracheophyta</taxon>
        <taxon>Spermatophyta</taxon>
        <taxon>Magnoliopsida</taxon>
        <taxon>Ranunculales</taxon>
        <taxon>Circaeasteraceae</taxon>
        <taxon>Kingdonia</taxon>
    </lineage>
</organism>
<sequence length="151" mass="16900">AIVGIFVVILICLFSAQWFGTDKVGYSFAPIILIWFSVIGGIGVYNLFKHDIKILCSFNPIYIIDYFKRNGIGGGCLVHYGYCCGCSDGHHNTLNFSHNANNMEDKRLKDNIVLHGLIQICTRWISSSGLFILPNDDDGYLALCIPKEIYV</sequence>
<evidence type="ECO:0000313" key="5">
    <source>
        <dbReference type="Proteomes" id="UP000541444"/>
    </source>
</evidence>
<dbReference type="Proteomes" id="UP000541444">
    <property type="component" value="Unassembled WGS sequence"/>
</dbReference>
<feature type="transmembrane region" description="Helical" evidence="2">
    <location>
        <begin position="26"/>
        <end position="48"/>
    </location>
</feature>